<feature type="compositionally biased region" description="Low complexity" evidence="1">
    <location>
        <begin position="1734"/>
        <end position="1743"/>
    </location>
</feature>
<dbReference type="GO" id="GO:0005509">
    <property type="term" value="F:calcium ion binding"/>
    <property type="evidence" value="ECO:0007669"/>
    <property type="project" value="InterPro"/>
</dbReference>
<feature type="compositionally biased region" description="Gly residues" evidence="1">
    <location>
        <begin position="590"/>
        <end position="604"/>
    </location>
</feature>
<dbReference type="PROSITE" id="PS00018">
    <property type="entry name" value="EF_HAND_1"/>
    <property type="match status" value="1"/>
</dbReference>
<comment type="caution">
    <text evidence="4">The sequence shown here is derived from an EMBL/GenBank/DDBJ whole genome shotgun (WGS) entry which is preliminary data.</text>
</comment>
<sequence length="1761" mass="180914">AIHLSAAASQDCSRSTTGAGGAVCASIVIATDVSNNTFEGNRATSGGAMFVTRQCGIMADDSTCATARLNLDGDNILKDNIAEGGGGGAIYALNVTDIAITCKGNSTQYTGSVLSAWPYGSRGCPDWYGNQATAGGYGSGLATGLAGLRELPSNGSSRSNVSSNAAVKVVLVLYDFLGTTITKGTYEATGTYATVWMTSDLLSYAISGYTNTSDNGVVLLSALKMRAPAGTYNMTIYALPTGITDRTLYKWAKISFEIRPCKLGEVQDVTGDLCNECSGTSYYTFNAGNTTCDSCPSYALCSFNGSYTNTSDDNAGYLVPEDGYWHSSPFSPQMHECPYSGACTFDDRNVTIGTFQEDYLSGSDTTLPTPASSVLYNISTYWQLQCNDGYTGRLCAQCESPNYGWRSSGRCYKCPPLVLNTLYYCLSYLLTIALLAWTVRATLGRGIGESRALARAARNSGQLSSRRVASDMDDGDGDGDGDEKEREKNGTAVVSFKIRDTAYDSSGGGGGGGDGSRRGGGGGSFHGFPAAENSIEDCSGGGNCVGGGMGREGMDFNGGGSGGGGSKRGSFGKEGASMKRSSRSSNASGEGQGGTASGRGSRKGGAAGILEMAAAAAMAQLEEEAGRRGAPTRGSVNGSGGGPYADYDDDDTLTYGGRGGGRNYNDGGGYDSFGFGGGGSGFGGRLAGGEFAGAVVVDSREGSAAALPPAVLPGMRPNIRSRVPRSVRARESRLAQSSGAGGDGNFAMRVSEGSDGSDSENRRHRLARMSRAEGQGGDSSDSSSGGSGGGAGDGGGGGGGGTHAAVPPKTLGEPVAEGLTTWFDGMRRRRGFYNESAAGGPGGGGGGIDDGKAMQSGSHGGGSGAAGLLLDPIGTMRRENDELHVQLKEDELDREDKPPHAVVLKILVNFLQVTTVARNLNLNFPDFINKMWSVGSMASSAMTTLVSIDCSFPANRISKAIQRTVLSVAIPWIFILAALPMWILLYGLHLRRRRKMAPEFLAAAAATPTATTAAAATDGGGAANDKDYQGLTAVVSFQKLSDTPGQGELAPATKATMTAARPGGGNVNVSGRVRFEVVGEGAAASLPGRDSSETFNSYLSIRMVVTTLTVIFYFYPVVTDTILYIYQCDQLDTASGAYAAYLQSVGYFWELDYDLRCFKGSHLVLTLVLAVPGLVLWCVGVPLGSALWLRHNAARGRLNQPDFSDRYGFLYEDYRRTTYYWESVIMARKLLVVGVMLATNSSEDIMQVLAVMGVVVIAGLLQLYVRPYTHARFNSLESTSLAATLIILYLCCFFLLSDITETTQQVISVLILVVNAATIGWFVYCLVTEAYRYSVQVLDHDGDGRVSREEVREWLALTMGKPLSRVVAFVAAPRSHRQRNRGGDNGSSGAVSMAWRSGTEVAPPAAGPISPSLPPPPPPPQQQLVVLGQPSPLAPPPPPPFVPQQQQQQQPWISGPTVATQARISPPSPPSLPPQQQTAVPTQLVALQTDEPTDSSFTAVTDMQSSQDLIPVDSIPASPPSGAAAVAVTSPKAAGGNGNGVYGARRSSGATSFPEGPSAALGRQVSSGTSYGAAPPGAAAAISSSGTNNTERSSGIEGGGLQGRPASGRGDRPPTPSAAAAAAAAELLAAPGSLPGSPLESGKGTMIGNSGTTNSAAVGGTCGSLAAGAAVGSGSRRTSRPSLGSFSGDSGGEVGPPPGGGVVGRPRMSASLGHASGPVAPASVGGGGGGGDGRPPTAATAAAGGAGGANTNDADVQFVGR</sequence>
<feature type="region of interest" description="Disordered" evidence="1">
    <location>
        <begin position="708"/>
        <end position="814"/>
    </location>
</feature>
<feature type="non-terminal residue" evidence="4">
    <location>
        <position position="1761"/>
    </location>
</feature>
<feature type="compositionally biased region" description="Pro residues" evidence="1">
    <location>
        <begin position="1411"/>
        <end position="1421"/>
    </location>
</feature>
<organism evidence="4 5">
    <name type="scientific">Volvox reticuliferus</name>
    <dbReference type="NCBI Taxonomy" id="1737510"/>
    <lineage>
        <taxon>Eukaryota</taxon>
        <taxon>Viridiplantae</taxon>
        <taxon>Chlorophyta</taxon>
        <taxon>core chlorophytes</taxon>
        <taxon>Chlorophyceae</taxon>
        <taxon>CS clade</taxon>
        <taxon>Chlamydomonadales</taxon>
        <taxon>Volvocaceae</taxon>
        <taxon>Volvox</taxon>
    </lineage>
</organism>
<feature type="compositionally biased region" description="Gly residues" evidence="1">
    <location>
        <begin position="839"/>
        <end position="848"/>
    </location>
</feature>
<gene>
    <name evidence="4" type="ORF">Vretifemale_18822</name>
</gene>
<evidence type="ECO:0000313" key="5">
    <source>
        <dbReference type="Proteomes" id="UP000747110"/>
    </source>
</evidence>
<evidence type="ECO:0000313" key="4">
    <source>
        <dbReference type="EMBL" id="GIL91157.1"/>
    </source>
</evidence>
<dbReference type="EMBL" id="BNCP01000062">
    <property type="protein sequence ID" value="GIL91157.1"/>
    <property type="molecule type" value="Genomic_DNA"/>
</dbReference>
<feature type="transmembrane region" description="Helical" evidence="2">
    <location>
        <begin position="968"/>
        <end position="988"/>
    </location>
</feature>
<feature type="compositionally biased region" description="Low complexity" evidence="1">
    <location>
        <begin position="1566"/>
        <end position="1587"/>
    </location>
</feature>
<protein>
    <recommendedName>
        <fullName evidence="3">EF-hand domain-containing protein</fullName>
    </recommendedName>
</protein>
<keyword evidence="2" id="KW-0812">Transmembrane</keyword>
<name>A0A8J4FYF9_9CHLO</name>
<keyword evidence="2" id="KW-1133">Transmembrane helix</keyword>
<feature type="region of interest" description="Disordered" evidence="1">
    <location>
        <begin position="833"/>
        <end position="866"/>
    </location>
</feature>
<feature type="compositionally biased region" description="Gly residues" evidence="1">
    <location>
        <begin position="785"/>
        <end position="802"/>
    </location>
</feature>
<feature type="compositionally biased region" description="Low complexity" evidence="1">
    <location>
        <begin position="1422"/>
        <end position="1431"/>
    </location>
</feature>
<evidence type="ECO:0000256" key="1">
    <source>
        <dbReference type="SAM" id="MobiDB-lite"/>
    </source>
</evidence>
<feature type="region of interest" description="Disordered" evidence="1">
    <location>
        <begin position="1510"/>
        <end position="1761"/>
    </location>
</feature>
<feature type="transmembrane region" description="Helical" evidence="2">
    <location>
        <begin position="1245"/>
        <end position="1264"/>
    </location>
</feature>
<feature type="domain" description="EF-hand" evidence="3">
    <location>
        <begin position="1326"/>
        <end position="1361"/>
    </location>
</feature>
<feature type="transmembrane region" description="Helical" evidence="2">
    <location>
        <begin position="1308"/>
        <end position="1327"/>
    </location>
</feature>
<dbReference type="PANTHER" id="PTHR11319">
    <property type="entry name" value="G PROTEIN-COUPLED RECEPTOR-RELATED"/>
    <property type="match status" value="1"/>
</dbReference>
<feature type="region of interest" description="Disordered" evidence="1">
    <location>
        <begin position="1400"/>
        <end position="1480"/>
    </location>
</feature>
<feature type="compositionally biased region" description="Gly residues" evidence="1">
    <location>
        <begin position="506"/>
        <end position="525"/>
    </location>
</feature>
<dbReference type="PROSITE" id="PS50222">
    <property type="entry name" value="EF_HAND_2"/>
    <property type="match status" value="1"/>
</dbReference>
<feature type="compositionally biased region" description="Low complexity" evidence="1">
    <location>
        <begin position="1514"/>
        <end position="1528"/>
    </location>
</feature>
<dbReference type="InterPro" id="IPR002048">
    <property type="entry name" value="EF_hand_dom"/>
</dbReference>
<feature type="compositionally biased region" description="Gly residues" evidence="1">
    <location>
        <begin position="1724"/>
        <end position="1733"/>
    </location>
</feature>
<feature type="region of interest" description="Disordered" evidence="1">
    <location>
        <begin position="464"/>
        <end position="528"/>
    </location>
</feature>
<dbReference type="Pfam" id="PF06011">
    <property type="entry name" value="TRP"/>
    <property type="match status" value="1"/>
</dbReference>
<accession>A0A8J4FYF9</accession>
<feature type="compositionally biased region" description="Low complexity" evidence="1">
    <location>
        <begin position="1663"/>
        <end position="1676"/>
    </location>
</feature>
<reference evidence="4" key="1">
    <citation type="journal article" date="2021" name="Proc. Natl. Acad. Sci. U.S.A.">
        <title>Three genomes in the algal genus Volvox reveal the fate of a haploid sex-determining region after a transition to homothallism.</title>
        <authorList>
            <person name="Yamamoto K."/>
            <person name="Hamaji T."/>
            <person name="Kawai-Toyooka H."/>
            <person name="Matsuzaki R."/>
            <person name="Takahashi F."/>
            <person name="Nishimura Y."/>
            <person name="Kawachi M."/>
            <person name="Noguchi H."/>
            <person name="Minakuchi Y."/>
            <person name="Umen J.G."/>
            <person name="Toyoda A."/>
            <person name="Nozaki H."/>
        </authorList>
    </citation>
    <scope>NUCLEOTIDE SEQUENCE</scope>
    <source>
        <strain evidence="4">NIES-3786</strain>
    </source>
</reference>
<feature type="region of interest" description="Disordered" evidence="1">
    <location>
        <begin position="555"/>
        <end position="604"/>
    </location>
</feature>
<dbReference type="PANTHER" id="PTHR11319:SF35">
    <property type="entry name" value="OUTER MEMBRANE PROTEIN PMPC-RELATED"/>
    <property type="match status" value="1"/>
</dbReference>
<dbReference type="InterPro" id="IPR018247">
    <property type="entry name" value="EF_Hand_1_Ca_BS"/>
</dbReference>
<dbReference type="InterPro" id="IPR010308">
    <property type="entry name" value="TRP_C"/>
</dbReference>
<feature type="transmembrane region" description="Helical" evidence="2">
    <location>
        <begin position="1163"/>
        <end position="1189"/>
    </location>
</feature>
<dbReference type="Proteomes" id="UP000747110">
    <property type="component" value="Unassembled WGS sequence"/>
</dbReference>
<feature type="compositionally biased region" description="Low complexity" evidence="1">
    <location>
        <begin position="1401"/>
        <end position="1410"/>
    </location>
</feature>
<evidence type="ECO:0000256" key="2">
    <source>
        <dbReference type="SAM" id="Phobius"/>
    </source>
</evidence>
<keyword evidence="2" id="KW-0472">Membrane</keyword>
<feature type="transmembrane region" description="Helical" evidence="2">
    <location>
        <begin position="1276"/>
        <end position="1296"/>
    </location>
</feature>
<feature type="compositionally biased region" description="Acidic residues" evidence="1">
    <location>
        <begin position="471"/>
        <end position="482"/>
    </location>
</feature>
<feature type="compositionally biased region" description="Pro residues" evidence="1">
    <location>
        <begin position="1432"/>
        <end position="1442"/>
    </location>
</feature>
<feature type="transmembrane region" description="Helical" evidence="2">
    <location>
        <begin position="1095"/>
        <end position="1115"/>
    </location>
</feature>
<proteinExistence type="predicted"/>
<feature type="compositionally biased region" description="Gly residues" evidence="1">
    <location>
        <begin position="555"/>
        <end position="567"/>
    </location>
</feature>
<feature type="compositionally biased region" description="Low complexity" evidence="1">
    <location>
        <begin position="573"/>
        <end position="588"/>
    </location>
</feature>
<feature type="region of interest" description="Disordered" evidence="1">
    <location>
        <begin position="622"/>
        <end position="653"/>
    </location>
</feature>
<feature type="compositionally biased region" description="Polar residues" evidence="1">
    <location>
        <begin position="1647"/>
        <end position="1656"/>
    </location>
</feature>
<feature type="compositionally biased region" description="Low complexity" evidence="1">
    <location>
        <begin position="1618"/>
        <end position="1630"/>
    </location>
</feature>
<evidence type="ECO:0000259" key="3">
    <source>
        <dbReference type="PROSITE" id="PS50222"/>
    </source>
</evidence>
<keyword evidence="5" id="KW-1185">Reference proteome</keyword>
<dbReference type="OrthoDB" id="2017446at2759"/>